<organism evidence="6 7">
    <name type="scientific">Adineta ricciae</name>
    <name type="common">Rotifer</name>
    <dbReference type="NCBI Taxonomy" id="249248"/>
    <lineage>
        <taxon>Eukaryota</taxon>
        <taxon>Metazoa</taxon>
        <taxon>Spiralia</taxon>
        <taxon>Gnathifera</taxon>
        <taxon>Rotifera</taxon>
        <taxon>Eurotatoria</taxon>
        <taxon>Bdelloidea</taxon>
        <taxon>Adinetida</taxon>
        <taxon>Adinetidae</taxon>
        <taxon>Adineta</taxon>
    </lineage>
</organism>
<feature type="transmembrane region" description="Helical" evidence="4">
    <location>
        <begin position="138"/>
        <end position="162"/>
    </location>
</feature>
<dbReference type="Pfam" id="PF12906">
    <property type="entry name" value="RINGv"/>
    <property type="match status" value="1"/>
</dbReference>
<evidence type="ECO:0000256" key="1">
    <source>
        <dbReference type="ARBA" id="ARBA00022723"/>
    </source>
</evidence>
<gene>
    <name evidence="6" type="ORF">XAT740_LOCUS54735</name>
</gene>
<keyword evidence="4" id="KW-1133">Transmembrane helix</keyword>
<dbReference type="PANTHER" id="PTHR46347">
    <property type="entry name" value="RING/FYVE/PHD ZINC FINGER SUPERFAMILY PROTEIN"/>
    <property type="match status" value="1"/>
</dbReference>
<evidence type="ECO:0000313" key="7">
    <source>
        <dbReference type="Proteomes" id="UP000663828"/>
    </source>
</evidence>
<keyword evidence="4" id="KW-0472">Membrane</keyword>
<name>A0A816EHA2_ADIRI</name>
<feature type="transmembrane region" description="Helical" evidence="4">
    <location>
        <begin position="99"/>
        <end position="117"/>
    </location>
</feature>
<dbReference type="Gene3D" id="3.30.40.10">
    <property type="entry name" value="Zinc/RING finger domain, C3HC4 (zinc finger)"/>
    <property type="match status" value="1"/>
</dbReference>
<evidence type="ECO:0000256" key="3">
    <source>
        <dbReference type="ARBA" id="ARBA00022833"/>
    </source>
</evidence>
<dbReference type="AlphaFoldDB" id="A0A816EHA2"/>
<feature type="transmembrane region" description="Helical" evidence="4">
    <location>
        <begin position="191"/>
        <end position="218"/>
    </location>
</feature>
<dbReference type="GO" id="GO:0008270">
    <property type="term" value="F:zinc ion binding"/>
    <property type="evidence" value="ECO:0007669"/>
    <property type="project" value="UniProtKB-KW"/>
</dbReference>
<accession>A0A816EHA2</accession>
<keyword evidence="2" id="KW-0863">Zinc-finger</keyword>
<dbReference type="SUPFAM" id="SSF57850">
    <property type="entry name" value="RING/U-box"/>
    <property type="match status" value="1"/>
</dbReference>
<keyword evidence="1" id="KW-0479">Metal-binding</keyword>
<dbReference type="SMART" id="SM00744">
    <property type="entry name" value="RINGv"/>
    <property type="match status" value="1"/>
</dbReference>
<comment type="caution">
    <text evidence="6">The sequence shown here is derived from an EMBL/GenBank/DDBJ whole genome shotgun (WGS) entry which is preliminary data.</text>
</comment>
<dbReference type="CDD" id="cd16495">
    <property type="entry name" value="RING_CH-C4HC3_MARCH"/>
    <property type="match status" value="1"/>
</dbReference>
<keyword evidence="4" id="KW-0812">Transmembrane</keyword>
<evidence type="ECO:0000256" key="2">
    <source>
        <dbReference type="ARBA" id="ARBA00022771"/>
    </source>
</evidence>
<reference evidence="6" key="1">
    <citation type="submission" date="2021-02" db="EMBL/GenBank/DDBJ databases">
        <authorList>
            <person name="Nowell W R."/>
        </authorList>
    </citation>
    <scope>NUCLEOTIDE SEQUENCE</scope>
</reference>
<dbReference type="InterPro" id="IPR013083">
    <property type="entry name" value="Znf_RING/FYVE/PHD"/>
</dbReference>
<feature type="domain" description="RING-CH-type" evidence="5">
    <location>
        <begin position="11"/>
        <end position="75"/>
    </location>
</feature>
<evidence type="ECO:0000313" key="6">
    <source>
        <dbReference type="EMBL" id="CAF1649684.1"/>
    </source>
</evidence>
<dbReference type="Proteomes" id="UP000663828">
    <property type="component" value="Unassembled WGS sequence"/>
</dbReference>
<evidence type="ECO:0000259" key="5">
    <source>
        <dbReference type="PROSITE" id="PS51292"/>
    </source>
</evidence>
<dbReference type="PROSITE" id="PS51292">
    <property type="entry name" value="ZF_RING_CH"/>
    <property type="match status" value="1"/>
</dbReference>
<dbReference type="PANTHER" id="PTHR46347:SF1">
    <property type="entry name" value="RING_FYVE_PHD ZINC FINGER SUPERFAMILY PROTEIN"/>
    <property type="match status" value="1"/>
</dbReference>
<evidence type="ECO:0000256" key="4">
    <source>
        <dbReference type="SAM" id="Phobius"/>
    </source>
</evidence>
<sequence>MSSINISELRTSDDRTKQCRICLDTENSQEMISPCLCTGTLAYVHRSCLNYWRSGNANGRAFKFCDLCQFKYVIDTVVADLKAERERLIKYHLYVLRDLLAIILLIQSIIVGLGLLMQSLDKDSHRIENLSPTFIRGFAIYYLSASIVLLALIGFVALIIVFCMGGELNRPSFGTNRNHRPGSSSDSPNGFFLAVVIMVIVCAIIGTVVGIVLSIIIFKKILKHHTERLWLRQEAEKYIVKDFQERRHELEQYRRDVST</sequence>
<dbReference type="EMBL" id="CAJNOR010009943">
    <property type="protein sequence ID" value="CAF1649684.1"/>
    <property type="molecule type" value="Genomic_DNA"/>
</dbReference>
<proteinExistence type="predicted"/>
<protein>
    <recommendedName>
        <fullName evidence="5">RING-CH-type domain-containing protein</fullName>
    </recommendedName>
</protein>
<keyword evidence="7" id="KW-1185">Reference proteome</keyword>
<keyword evidence="3" id="KW-0862">Zinc</keyword>
<dbReference type="InterPro" id="IPR011016">
    <property type="entry name" value="Znf_RING-CH"/>
</dbReference>